<dbReference type="Pfam" id="PF16277">
    <property type="entry name" value="DUF4926"/>
    <property type="match status" value="1"/>
</dbReference>
<dbReference type="EMBL" id="AZHW01000593">
    <property type="protein sequence ID" value="ETW98040.1"/>
    <property type="molecule type" value="Genomic_DNA"/>
</dbReference>
<keyword evidence="2" id="KW-1185">Reference proteome</keyword>
<reference evidence="1 2" key="1">
    <citation type="journal article" date="2014" name="Nature">
        <title>An environmental bacterial taxon with a large and distinct metabolic repertoire.</title>
        <authorList>
            <person name="Wilson M.C."/>
            <person name="Mori T."/>
            <person name="Ruckert C."/>
            <person name="Uria A.R."/>
            <person name="Helf M.J."/>
            <person name="Takada K."/>
            <person name="Gernert C."/>
            <person name="Steffens U.A."/>
            <person name="Heycke N."/>
            <person name="Schmitt S."/>
            <person name="Rinke C."/>
            <person name="Helfrich E.J."/>
            <person name="Brachmann A.O."/>
            <person name="Gurgui C."/>
            <person name="Wakimoto T."/>
            <person name="Kracht M."/>
            <person name="Crusemann M."/>
            <person name="Hentschel U."/>
            <person name="Abe I."/>
            <person name="Matsunaga S."/>
            <person name="Kalinowski J."/>
            <person name="Takeyama H."/>
            <person name="Piel J."/>
        </authorList>
    </citation>
    <scope>NUCLEOTIDE SEQUENCE [LARGE SCALE GENOMIC DNA]</scope>
    <source>
        <strain evidence="2">TSY1</strain>
    </source>
</reference>
<dbReference type="HOGENOM" id="CLU_174734_1_1_7"/>
<dbReference type="Proteomes" id="UP000019141">
    <property type="component" value="Unassembled WGS sequence"/>
</dbReference>
<proteinExistence type="predicted"/>
<evidence type="ECO:0008006" key="3">
    <source>
        <dbReference type="Google" id="ProtNLM"/>
    </source>
</evidence>
<dbReference type="AlphaFoldDB" id="W4LK03"/>
<name>W4LK03_ENTF1</name>
<evidence type="ECO:0000313" key="1">
    <source>
        <dbReference type="EMBL" id="ETW98040.1"/>
    </source>
</evidence>
<protein>
    <recommendedName>
        <fullName evidence="3">DUF4926 domain-containing protein</fullName>
    </recommendedName>
</protein>
<dbReference type="InterPro" id="IPR032568">
    <property type="entry name" value="DUF4926"/>
</dbReference>
<organism evidence="1 2">
    <name type="scientific">Entotheonella factor</name>
    <dbReference type="NCBI Taxonomy" id="1429438"/>
    <lineage>
        <taxon>Bacteria</taxon>
        <taxon>Pseudomonadati</taxon>
        <taxon>Nitrospinota/Tectimicrobiota group</taxon>
        <taxon>Candidatus Tectimicrobiota</taxon>
        <taxon>Candidatus Entotheonellia</taxon>
        <taxon>Candidatus Entotheonellales</taxon>
        <taxon>Candidatus Entotheonellaceae</taxon>
        <taxon>Candidatus Entotheonella</taxon>
    </lineage>
</organism>
<evidence type="ECO:0000313" key="2">
    <source>
        <dbReference type="Proteomes" id="UP000019141"/>
    </source>
</evidence>
<sequence>MQKKPACYDVVAVLQDVQDQGVKAGWVGTVVDVLDEDLFLVEFADARGRTLLLPTLSGNTLLVLDALHAELTPV</sequence>
<gene>
    <name evidence="1" type="ORF">ETSY1_20375</name>
</gene>
<comment type="caution">
    <text evidence="1">The sequence shown here is derived from an EMBL/GenBank/DDBJ whole genome shotgun (WGS) entry which is preliminary data.</text>
</comment>
<accession>W4LK03</accession>